<evidence type="ECO:0000313" key="2">
    <source>
        <dbReference type="Proteomes" id="UP000076798"/>
    </source>
</evidence>
<dbReference type="EMBL" id="KV428059">
    <property type="protein sequence ID" value="KZT38640.1"/>
    <property type="molecule type" value="Genomic_DNA"/>
</dbReference>
<name>A0A166DKW8_9AGAM</name>
<gene>
    <name evidence="1" type="ORF">SISSUDRAFT_1046642</name>
</gene>
<evidence type="ECO:0000313" key="1">
    <source>
        <dbReference type="EMBL" id="KZT38640.1"/>
    </source>
</evidence>
<protein>
    <submittedName>
        <fullName evidence="1">Uncharacterized protein</fullName>
    </submittedName>
</protein>
<proteinExistence type="predicted"/>
<dbReference type="Proteomes" id="UP000076798">
    <property type="component" value="Unassembled WGS sequence"/>
</dbReference>
<accession>A0A166DKW8</accession>
<keyword evidence="2" id="KW-1185">Reference proteome</keyword>
<dbReference type="AlphaFoldDB" id="A0A166DKW8"/>
<sequence>MEQGLAFGEDHHQLVPTAGHKEFTLGTLHPQRWTPDVSVIHRGVHDGAIDVEVFVVVVVLHPQPVGSKRFARGSVHTTSGHAIAMTTCSNLASNAKSMRFVDSNIESQMNFLRNLNSSNNMIIYGSEAPHGQALLDLVSGEGKHPIESV</sequence>
<reference evidence="1 2" key="1">
    <citation type="journal article" date="2016" name="Mol. Biol. Evol.">
        <title>Comparative Genomics of Early-Diverging Mushroom-Forming Fungi Provides Insights into the Origins of Lignocellulose Decay Capabilities.</title>
        <authorList>
            <person name="Nagy L.G."/>
            <person name="Riley R."/>
            <person name="Tritt A."/>
            <person name="Adam C."/>
            <person name="Daum C."/>
            <person name="Floudas D."/>
            <person name="Sun H."/>
            <person name="Yadav J.S."/>
            <person name="Pangilinan J."/>
            <person name="Larsson K.H."/>
            <person name="Matsuura K."/>
            <person name="Barry K."/>
            <person name="Labutti K."/>
            <person name="Kuo R."/>
            <person name="Ohm R.A."/>
            <person name="Bhattacharya S.S."/>
            <person name="Shirouzu T."/>
            <person name="Yoshinaga Y."/>
            <person name="Martin F.M."/>
            <person name="Grigoriev I.V."/>
            <person name="Hibbett D.S."/>
        </authorList>
    </citation>
    <scope>NUCLEOTIDE SEQUENCE [LARGE SCALE GENOMIC DNA]</scope>
    <source>
        <strain evidence="1 2">HHB10207 ss-3</strain>
    </source>
</reference>
<organism evidence="1 2">
    <name type="scientific">Sistotremastrum suecicum HHB10207 ss-3</name>
    <dbReference type="NCBI Taxonomy" id="1314776"/>
    <lineage>
        <taxon>Eukaryota</taxon>
        <taxon>Fungi</taxon>
        <taxon>Dikarya</taxon>
        <taxon>Basidiomycota</taxon>
        <taxon>Agaricomycotina</taxon>
        <taxon>Agaricomycetes</taxon>
        <taxon>Sistotremastrales</taxon>
        <taxon>Sistotremastraceae</taxon>
        <taxon>Sistotremastrum</taxon>
    </lineage>
</organism>